<feature type="binding site" evidence="4">
    <location>
        <position position="106"/>
    </location>
    <ligand>
        <name>(6R)-10-formyltetrahydrofolate</name>
        <dbReference type="ChEBI" id="CHEBI:195366"/>
    </ligand>
</feature>
<dbReference type="EC" id="2.1.2.2" evidence="4"/>
<comment type="pathway">
    <text evidence="1 4">Purine metabolism; IMP biosynthesis via de novo pathway; N(2)-formyl-N(1)-(5-phospho-D-ribosyl)glycinamide from N(1)-(5-phospho-D-ribosyl)glycinamide (10-formyl THF route): step 1/1.</text>
</comment>
<evidence type="ECO:0000259" key="5">
    <source>
        <dbReference type="Pfam" id="PF00551"/>
    </source>
</evidence>
<name>A0A0R1UHM7_9LACO</name>
<dbReference type="GO" id="GO:0005829">
    <property type="term" value="C:cytosol"/>
    <property type="evidence" value="ECO:0007669"/>
    <property type="project" value="TreeGrafter"/>
</dbReference>
<feature type="domain" description="Formyl transferase N-terminal" evidence="5">
    <location>
        <begin position="1"/>
        <end position="181"/>
    </location>
</feature>
<feature type="active site" description="Proton donor" evidence="4">
    <location>
        <position position="108"/>
    </location>
</feature>
<evidence type="ECO:0000256" key="2">
    <source>
        <dbReference type="ARBA" id="ARBA00022679"/>
    </source>
</evidence>
<dbReference type="PANTHER" id="PTHR43369">
    <property type="entry name" value="PHOSPHORIBOSYLGLYCINAMIDE FORMYLTRANSFERASE"/>
    <property type="match status" value="1"/>
</dbReference>
<evidence type="ECO:0000256" key="1">
    <source>
        <dbReference type="ARBA" id="ARBA00005054"/>
    </source>
</evidence>
<dbReference type="EMBL" id="AZFK01000028">
    <property type="protein sequence ID" value="KRL90675.1"/>
    <property type="molecule type" value="Genomic_DNA"/>
</dbReference>
<comment type="similarity">
    <text evidence="4">Belongs to the GART family.</text>
</comment>
<comment type="caution">
    <text evidence="4">Lacks conserved residue(s) required for the propagation of feature annotation.</text>
</comment>
<feature type="binding site" evidence="4">
    <location>
        <position position="64"/>
    </location>
    <ligand>
        <name>(6R)-10-formyltetrahydrofolate</name>
        <dbReference type="ChEBI" id="CHEBI:195366"/>
    </ligand>
</feature>
<evidence type="ECO:0000313" key="6">
    <source>
        <dbReference type="EMBL" id="KRL90675.1"/>
    </source>
</evidence>
<dbReference type="PANTHER" id="PTHR43369:SF2">
    <property type="entry name" value="PHOSPHORIBOSYLGLYCINAMIDE FORMYLTRANSFERASE"/>
    <property type="match status" value="1"/>
</dbReference>
<accession>A0A0R1UHM7</accession>
<evidence type="ECO:0000256" key="3">
    <source>
        <dbReference type="ARBA" id="ARBA00022755"/>
    </source>
</evidence>
<comment type="function">
    <text evidence="4">Catalyzes the transfer of a formyl group from 10-formyltetrahydrofolate to 5-phospho-ribosyl-glycinamide (GAR), producing 5-phospho-ribosyl-N-formylglycinamide (FGAR) and tetrahydrofolate.</text>
</comment>
<dbReference type="GeneID" id="82934391"/>
<dbReference type="CDD" id="cd08645">
    <property type="entry name" value="FMT_core_GART"/>
    <property type="match status" value="1"/>
</dbReference>
<dbReference type="InterPro" id="IPR036477">
    <property type="entry name" value="Formyl_transf_N_sf"/>
</dbReference>
<protein>
    <recommendedName>
        <fullName evidence="4">Phosphoribosylglycinamide formyltransferase</fullName>
        <ecNumber evidence="4">2.1.2.2</ecNumber>
    </recommendedName>
    <alternativeName>
        <fullName evidence="4">5'-phosphoribosylglycinamide transformylase</fullName>
    </alternativeName>
    <alternativeName>
        <fullName evidence="4">GAR transformylase</fullName>
        <shortName evidence="4">GART</shortName>
    </alternativeName>
</protein>
<dbReference type="HAMAP" id="MF_01930">
    <property type="entry name" value="PurN"/>
    <property type="match status" value="1"/>
</dbReference>
<feature type="site" description="Raises pKa of active site His" evidence="4">
    <location>
        <position position="144"/>
    </location>
</feature>
<dbReference type="Pfam" id="PF00551">
    <property type="entry name" value="Formyl_trans_N"/>
    <property type="match status" value="1"/>
</dbReference>
<organism evidence="6 7">
    <name type="scientific">Limosilactobacillus ingluviei DSM 15946</name>
    <dbReference type="NCBI Taxonomy" id="1423760"/>
    <lineage>
        <taxon>Bacteria</taxon>
        <taxon>Bacillati</taxon>
        <taxon>Bacillota</taxon>
        <taxon>Bacilli</taxon>
        <taxon>Lactobacillales</taxon>
        <taxon>Lactobacillaceae</taxon>
        <taxon>Limosilactobacillus</taxon>
    </lineage>
</organism>
<dbReference type="InterPro" id="IPR002376">
    <property type="entry name" value="Formyl_transf_N"/>
</dbReference>
<evidence type="ECO:0000313" key="7">
    <source>
        <dbReference type="Proteomes" id="UP000050816"/>
    </source>
</evidence>
<dbReference type="UniPathway" id="UPA00074">
    <property type="reaction ID" value="UER00126"/>
</dbReference>
<dbReference type="InterPro" id="IPR004607">
    <property type="entry name" value="GART"/>
</dbReference>
<dbReference type="PATRIC" id="fig|1423760.3.peg.1349"/>
<dbReference type="SUPFAM" id="SSF53328">
    <property type="entry name" value="Formyltransferase"/>
    <property type="match status" value="1"/>
</dbReference>
<reference evidence="6 7" key="1">
    <citation type="journal article" date="2015" name="Genome Announc.">
        <title>Expanding the biotechnology potential of lactobacilli through comparative genomics of 213 strains and associated genera.</title>
        <authorList>
            <person name="Sun Z."/>
            <person name="Harris H.M."/>
            <person name="McCann A."/>
            <person name="Guo C."/>
            <person name="Argimon S."/>
            <person name="Zhang W."/>
            <person name="Yang X."/>
            <person name="Jeffery I.B."/>
            <person name="Cooney J.C."/>
            <person name="Kagawa T.F."/>
            <person name="Liu W."/>
            <person name="Song Y."/>
            <person name="Salvetti E."/>
            <person name="Wrobel A."/>
            <person name="Rasinkangas P."/>
            <person name="Parkhill J."/>
            <person name="Rea M.C."/>
            <person name="O'Sullivan O."/>
            <person name="Ritari J."/>
            <person name="Douillard F.P."/>
            <person name="Paul Ross R."/>
            <person name="Yang R."/>
            <person name="Briner A.E."/>
            <person name="Felis G.E."/>
            <person name="de Vos W.M."/>
            <person name="Barrangou R."/>
            <person name="Klaenhammer T.R."/>
            <person name="Caufield P.W."/>
            <person name="Cui Y."/>
            <person name="Zhang H."/>
            <person name="O'Toole P.W."/>
        </authorList>
    </citation>
    <scope>NUCLEOTIDE SEQUENCE [LARGE SCALE GENOMIC DNA]</scope>
    <source>
        <strain evidence="6 7">DSM 15946</strain>
    </source>
</reference>
<keyword evidence="2 4" id="KW-0808">Transferase</keyword>
<dbReference type="AlphaFoldDB" id="A0A0R1UHM7"/>
<keyword evidence="3 4" id="KW-0658">Purine biosynthesis</keyword>
<dbReference type="GO" id="GO:0004644">
    <property type="term" value="F:phosphoribosylglycinamide formyltransferase activity"/>
    <property type="evidence" value="ECO:0007669"/>
    <property type="project" value="UniProtKB-UniRule"/>
</dbReference>
<dbReference type="Proteomes" id="UP000050816">
    <property type="component" value="Unassembled WGS sequence"/>
</dbReference>
<evidence type="ECO:0000256" key="4">
    <source>
        <dbReference type="HAMAP-Rule" id="MF_01930"/>
    </source>
</evidence>
<dbReference type="GO" id="GO:0006189">
    <property type="term" value="P:'de novo' IMP biosynthetic process"/>
    <property type="evidence" value="ECO:0007669"/>
    <property type="project" value="UniProtKB-UniRule"/>
</dbReference>
<dbReference type="NCBIfam" id="TIGR00639">
    <property type="entry name" value="PurN"/>
    <property type="match status" value="1"/>
</dbReference>
<sequence>MRVAVLASGNGTNFEVIAERYQQHALPGELALLFCNHPDAPVMQRAARFGVPAVSFTVKECGGKDAYEARLLQVLKDYQIDFIALAGYLRVVGPTILAAYPNRIVNLHPALLPAYPGLHSIERAFEAGDAQTGVTVHYIDAGLDSGPIIAQAPVPILPTDDLATLEARVHAKEHELYPAVLQDVLTQLENEEEK</sequence>
<dbReference type="RefSeq" id="WP_019206664.1">
    <property type="nucleotide sequence ID" value="NZ_AZFK01000028.1"/>
</dbReference>
<proteinExistence type="inferred from homology"/>
<comment type="catalytic activity">
    <reaction evidence="4">
        <text>N(1)-(5-phospho-beta-D-ribosyl)glycinamide + (6R)-10-formyltetrahydrofolate = N(2)-formyl-N(1)-(5-phospho-beta-D-ribosyl)glycinamide + (6S)-5,6,7,8-tetrahydrofolate + H(+)</text>
        <dbReference type="Rhea" id="RHEA:15053"/>
        <dbReference type="ChEBI" id="CHEBI:15378"/>
        <dbReference type="ChEBI" id="CHEBI:57453"/>
        <dbReference type="ChEBI" id="CHEBI:143788"/>
        <dbReference type="ChEBI" id="CHEBI:147286"/>
        <dbReference type="ChEBI" id="CHEBI:195366"/>
        <dbReference type="EC" id="2.1.2.2"/>
    </reaction>
</comment>
<gene>
    <name evidence="4" type="primary">purN</name>
    <name evidence="6" type="ORF">FC43_GL001279</name>
</gene>
<dbReference type="Gene3D" id="3.40.50.170">
    <property type="entry name" value="Formyl transferase, N-terminal domain"/>
    <property type="match status" value="1"/>
</dbReference>
<feature type="binding site" evidence="4">
    <location>
        <begin position="11"/>
        <end position="13"/>
    </location>
    <ligand>
        <name>N(1)-(5-phospho-beta-D-ribosyl)glycinamide</name>
        <dbReference type="ChEBI" id="CHEBI:143788"/>
    </ligand>
</feature>
<comment type="caution">
    <text evidence="6">The sequence shown here is derived from an EMBL/GenBank/DDBJ whole genome shotgun (WGS) entry which is preliminary data.</text>
</comment>